<reference evidence="1" key="1">
    <citation type="submission" date="2014-06" db="EMBL/GenBank/DDBJ databases">
        <title>Key roles for freshwater Actinobacteria revealed by deep metagenomic sequencing.</title>
        <authorList>
            <person name="Ghai R."/>
            <person name="Mizuno C.M."/>
            <person name="Picazo A."/>
            <person name="Camacho A."/>
            <person name="Rodriguez-Valera F."/>
        </authorList>
    </citation>
    <scope>NUCLEOTIDE SEQUENCE</scope>
</reference>
<dbReference type="EMBL" id="JNSL01000178">
    <property type="protein sequence ID" value="KGA13646.1"/>
    <property type="molecule type" value="Genomic_DNA"/>
</dbReference>
<organism evidence="1">
    <name type="scientific">freshwater metagenome</name>
    <dbReference type="NCBI Taxonomy" id="449393"/>
    <lineage>
        <taxon>unclassified sequences</taxon>
        <taxon>metagenomes</taxon>
        <taxon>ecological metagenomes</taxon>
    </lineage>
</organism>
<sequence length="161" mass="17025">MRLSHLVAVMAATALAISPAAADVSATGSFGERISISKSSVKNSQVVTVKGTGFDETVGLYLAYCVLPKKGQAPTPCGGGANMKGIGDASFWISSNAPPYAKGLVIPFKPGGRFTQKVSVSKRIGKFDCTKVKCAITVRSDHLREGDRTRDLFIPITFTKK</sequence>
<dbReference type="InterPro" id="IPR027273">
    <property type="entry name" value="Neocarzinostatin-like"/>
</dbReference>
<accession>A0A094QH19</accession>
<dbReference type="SUPFAM" id="SSF49319">
    <property type="entry name" value="Actinoxanthin-like"/>
    <property type="match status" value="1"/>
</dbReference>
<name>A0A094QH19_9ZZZZ</name>
<evidence type="ECO:0000313" key="1">
    <source>
        <dbReference type="EMBL" id="KGA13646.1"/>
    </source>
</evidence>
<protein>
    <submittedName>
        <fullName evidence="1">Uncharacterized protein</fullName>
    </submittedName>
</protein>
<proteinExistence type="predicted"/>
<gene>
    <name evidence="1" type="ORF">GM51_19200</name>
</gene>
<comment type="caution">
    <text evidence="1">The sequence shown here is derived from an EMBL/GenBank/DDBJ whole genome shotgun (WGS) entry which is preliminary data.</text>
</comment>
<dbReference type="Gene3D" id="2.60.40.230">
    <property type="entry name" value="Neocarzinostatin-like"/>
    <property type="match status" value="1"/>
</dbReference>
<dbReference type="AlphaFoldDB" id="A0A094QH19"/>